<dbReference type="Proteomes" id="UP000735302">
    <property type="component" value="Unassembled WGS sequence"/>
</dbReference>
<evidence type="ECO:0000313" key="1">
    <source>
        <dbReference type="EMBL" id="GFO29228.1"/>
    </source>
</evidence>
<accession>A0AAV4CBI9</accession>
<proteinExistence type="predicted"/>
<protein>
    <submittedName>
        <fullName evidence="1">Uncharacterized protein</fullName>
    </submittedName>
</protein>
<evidence type="ECO:0000313" key="2">
    <source>
        <dbReference type="Proteomes" id="UP000735302"/>
    </source>
</evidence>
<organism evidence="1 2">
    <name type="scientific">Plakobranchus ocellatus</name>
    <dbReference type="NCBI Taxonomy" id="259542"/>
    <lineage>
        <taxon>Eukaryota</taxon>
        <taxon>Metazoa</taxon>
        <taxon>Spiralia</taxon>
        <taxon>Lophotrochozoa</taxon>
        <taxon>Mollusca</taxon>
        <taxon>Gastropoda</taxon>
        <taxon>Heterobranchia</taxon>
        <taxon>Euthyneura</taxon>
        <taxon>Panpulmonata</taxon>
        <taxon>Sacoglossa</taxon>
        <taxon>Placobranchoidea</taxon>
        <taxon>Plakobranchidae</taxon>
        <taxon>Plakobranchus</taxon>
    </lineage>
</organism>
<keyword evidence="2" id="KW-1185">Reference proteome</keyword>
<dbReference type="AlphaFoldDB" id="A0AAV4CBI9"/>
<gene>
    <name evidence="1" type="ORF">PoB_005573300</name>
</gene>
<name>A0AAV4CBI9_9GAST</name>
<dbReference type="EMBL" id="BLXT01006136">
    <property type="protein sequence ID" value="GFO29228.1"/>
    <property type="molecule type" value="Genomic_DNA"/>
</dbReference>
<reference evidence="1 2" key="1">
    <citation type="journal article" date="2021" name="Elife">
        <title>Chloroplast acquisition without the gene transfer in kleptoplastic sea slugs, Plakobranchus ocellatus.</title>
        <authorList>
            <person name="Maeda T."/>
            <person name="Takahashi S."/>
            <person name="Yoshida T."/>
            <person name="Shimamura S."/>
            <person name="Takaki Y."/>
            <person name="Nagai Y."/>
            <person name="Toyoda A."/>
            <person name="Suzuki Y."/>
            <person name="Arimoto A."/>
            <person name="Ishii H."/>
            <person name="Satoh N."/>
            <person name="Nishiyama T."/>
            <person name="Hasebe M."/>
            <person name="Maruyama T."/>
            <person name="Minagawa J."/>
            <person name="Obokata J."/>
            <person name="Shigenobu S."/>
        </authorList>
    </citation>
    <scope>NUCLEOTIDE SEQUENCE [LARGE SCALE GENOMIC DNA]</scope>
</reference>
<comment type="caution">
    <text evidence="1">The sequence shown here is derived from an EMBL/GenBank/DDBJ whole genome shotgun (WGS) entry which is preliminary data.</text>
</comment>
<sequence>MFRQKNAVTSSWLRARKPVAASAPDLKVRYEKKKEKEKENVILVVANCSVDVGSDGFLQWELVVADWLKYCWTVDTKGKVEGNPPPFLINSDNASENIHHSYSNLTGRRIVSTVKFEKPDGWDQPKLNCFVTKSRQALALREENNQPELAAPCKTL</sequence>